<dbReference type="Gene3D" id="1.20.120.1630">
    <property type="match status" value="1"/>
</dbReference>
<proteinExistence type="predicted"/>
<dbReference type="InterPro" id="IPR007269">
    <property type="entry name" value="ICMT_MeTrfase"/>
</dbReference>
<evidence type="ECO:0000256" key="4">
    <source>
        <dbReference type="ARBA" id="ARBA00023136"/>
    </source>
</evidence>
<sequence length="220" mass="24943">MLSISRLLVVSTVVGLAVLFGLVFLGWGDITDFFAHPARSGLVISTLLLAIVSLFSEANLSSGKREDVSNRWIFIPFMVLSIVFAYVPPYMDRRDLFTLDGDALRYFGLALYIIGGSLRVWAILVLGKRFSGLVAIQEDHQLMTNGVYTFIRHPSYLGLIVAMIGWTLIFRSVLVFIVIPIWIATLIARIQSEENLLQSEFGQEYTDYQQHTWRLIPFVY</sequence>
<dbReference type="Proteomes" id="UP000667802">
    <property type="component" value="Unassembled WGS sequence"/>
</dbReference>
<dbReference type="PANTHER" id="PTHR12714">
    <property type="entry name" value="PROTEIN-S ISOPRENYLCYSTEINE O-METHYLTRANSFERASE"/>
    <property type="match status" value="1"/>
</dbReference>
<evidence type="ECO:0000256" key="5">
    <source>
        <dbReference type="SAM" id="Phobius"/>
    </source>
</evidence>
<gene>
    <name evidence="6" type="ORF">G7B40_040100</name>
</gene>
<comment type="caution">
    <text evidence="6">The sequence shown here is derived from an EMBL/GenBank/DDBJ whole genome shotgun (WGS) entry which is preliminary data.</text>
</comment>
<dbReference type="GO" id="GO:0004671">
    <property type="term" value="F:protein C-terminal S-isoprenylcysteine carboxyl O-methyltransferase activity"/>
    <property type="evidence" value="ECO:0007669"/>
    <property type="project" value="InterPro"/>
</dbReference>
<evidence type="ECO:0000256" key="1">
    <source>
        <dbReference type="ARBA" id="ARBA00004141"/>
    </source>
</evidence>
<comment type="subcellular location">
    <subcellularLocation>
        <location evidence="1">Membrane</location>
        <topology evidence="1">Multi-pass membrane protein</topology>
    </subcellularLocation>
</comment>
<feature type="transmembrane region" description="Helical" evidence="5">
    <location>
        <begin position="103"/>
        <end position="126"/>
    </location>
</feature>
<evidence type="ECO:0000313" key="7">
    <source>
        <dbReference type="Proteomes" id="UP000667802"/>
    </source>
</evidence>
<feature type="transmembrane region" description="Helical" evidence="5">
    <location>
        <begin position="156"/>
        <end position="183"/>
    </location>
</feature>
<dbReference type="GO" id="GO:0016020">
    <property type="term" value="C:membrane"/>
    <property type="evidence" value="ECO:0007669"/>
    <property type="project" value="UniProtKB-SubCell"/>
</dbReference>
<dbReference type="RefSeq" id="WP_208342404.1">
    <property type="nucleotide sequence ID" value="NZ_CAWQFN010000136.1"/>
</dbReference>
<evidence type="ECO:0000256" key="3">
    <source>
        <dbReference type="ARBA" id="ARBA00022989"/>
    </source>
</evidence>
<keyword evidence="2 5" id="KW-0812">Transmembrane</keyword>
<feature type="transmembrane region" description="Helical" evidence="5">
    <location>
        <begin position="7"/>
        <end position="28"/>
    </location>
</feature>
<feature type="transmembrane region" description="Helical" evidence="5">
    <location>
        <begin position="72"/>
        <end position="91"/>
    </location>
</feature>
<evidence type="ECO:0000256" key="2">
    <source>
        <dbReference type="ARBA" id="ARBA00022692"/>
    </source>
</evidence>
<reference evidence="7" key="1">
    <citation type="journal article" date="2021" name="Science">
        <title>Hunting the eagle killer: A cyanobacterial neurotoxin causes vacuolar myelinopathy.</title>
        <authorList>
            <person name="Breinlinger S."/>
            <person name="Phillips T.J."/>
            <person name="Haram B.N."/>
            <person name="Mares J."/>
            <person name="Martinez Yerena J.A."/>
            <person name="Hrouzek P."/>
            <person name="Sobotka R."/>
            <person name="Henderson W.M."/>
            <person name="Schmieder P."/>
            <person name="Williams S.M."/>
            <person name="Lauderdale J.D."/>
            <person name="Wilde H.D."/>
            <person name="Gerrin W."/>
            <person name="Kust A."/>
            <person name="Washington J.W."/>
            <person name="Wagner C."/>
            <person name="Geier B."/>
            <person name="Liebeke M."/>
            <person name="Enke H."/>
            <person name="Niedermeyer T.H.J."/>
            <person name="Wilde S.B."/>
        </authorList>
    </citation>
    <scope>NUCLEOTIDE SEQUENCE [LARGE SCALE GENOMIC DNA]</scope>
    <source>
        <strain evidence="7">Thurmond2011</strain>
    </source>
</reference>
<dbReference type="PANTHER" id="PTHR12714:SF9">
    <property type="entry name" value="PROTEIN-S-ISOPRENYLCYSTEINE O-METHYLTRANSFERASE"/>
    <property type="match status" value="1"/>
</dbReference>
<dbReference type="Pfam" id="PF04140">
    <property type="entry name" value="ICMT"/>
    <property type="match status" value="1"/>
</dbReference>
<keyword evidence="7" id="KW-1185">Reference proteome</keyword>
<dbReference type="EMBL" id="JAALHA020000038">
    <property type="protein sequence ID" value="MDR9900692.1"/>
    <property type="molecule type" value="Genomic_DNA"/>
</dbReference>
<keyword evidence="4 5" id="KW-0472">Membrane</keyword>
<dbReference type="AlphaFoldDB" id="A0AAP5MDK1"/>
<organism evidence="6 7">
    <name type="scientific">Aetokthonos hydrillicola Thurmond2011</name>
    <dbReference type="NCBI Taxonomy" id="2712845"/>
    <lineage>
        <taxon>Bacteria</taxon>
        <taxon>Bacillati</taxon>
        <taxon>Cyanobacteriota</taxon>
        <taxon>Cyanophyceae</taxon>
        <taxon>Nostocales</taxon>
        <taxon>Hapalosiphonaceae</taxon>
        <taxon>Aetokthonos</taxon>
    </lineage>
</organism>
<keyword evidence="3 5" id="KW-1133">Transmembrane helix</keyword>
<dbReference type="PROSITE" id="PS50244">
    <property type="entry name" value="S5A_REDUCTASE"/>
    <property type="match status" value="1"/>
</dbReference>
<accession>A0AAP5MDK1</accession>
<protein>
    <submittedName>
        <fullName evidence="6">Isoprenylcysteine carboxylmethyltransferase family protein</fullName>
    </submittedName>
</protein>
<evidence type="ECO:0000313" key="6">
    <source>
        <dbReference type="EMBL" id="MDR9900692.1"/>
    </source>
</evidence>
<name>A0AAP5MDK1_9CYAN</name>
<feature type="transmembrane region" description="Helical" evidence="5">
    <location>
        <begin position="40"/>
        <end position="60"/>
    </location>
</feature>